<dbReference type="Pfam" id="PF00520">
    <property type="entry name" value="Ion_trans"/>
    <property type="match status" value="1"/>
</dbReference>
<dbReference type="Ensembl" id="ENSDLAT00005008974.2">
    <property type="protein sequence ID" value="ENSDLAP00005008195.1"/>
    <property type="gene ID" value="ENSDLAG00005003765.2"/>
</dbReference>
<feature type="transmembrane region" description="Helical" evidence="28">
    <location>
        <begin position="959"/>
        <end position="982"/>
    </location>
</feature>
<evidence type="ECO:0000259" key="29">
    <source>
        <dbReference type="PROSITE" id="PS51158"/>
    </source>
</evidence>
<evidence type="ECO:0000256" key="26">
    <source>
        <dbReference type="ARBA" id="ARBA00048679"/>
    </source>
</evidence>
<evidence type="ECO:0000256" key="22">
    <source>
        <dbReference type="ARBA" id="ARBA00034269"/>
    </source>
</evidence>
<dbReference type="SMART" id="SM00811">
    <property type="entry name" value="Alpha_kinase"/>
    <property type="match status" value="1"/>
</dbReference>
<evidence type="ECO:0000256" key="17">
    <source>
        <dbReference type="ARBA" id="ARBA00023065"/>
    </source>
</evidence>
<keyword evidence="7" id="KW-0597">Phosphoprotein</keyword>
<evidence type="ECO:0000256" key="16">
    <source>
        <dbReference type="ARBA" id="ARBA00022989"/>
    </source>
</evidence>
<evidence type="ECO:0000256" key="7">
    <source>
        <dbReference type="ARBA" id="ARBA00022553"/>
    </source>
</evidence>
<feature type="transmembrane region" description="Helical" evidence="28">
    <location>
        <begin position="886"/>
        <end position="906"/>
    </location>
</feature>
<dbReference type="PROSITE" id="PS51158">
    <property type="entry name" value="ALPHA_KINASE"/>
    <property type="match status" value="1"/>
</dbReference>
<feature type="transmembrane region" description="Helical" evidence="28">
    <location>
        <begin position="750"/>
        <end position="769"/>
    </location>
</feature>
<feature type="transmembrane region" description="Helical" evidence="28">
    <location>
        <begin position="845"/>
        <end position="865"/>
    </location>
</feature>
<evidence type="ECO:0000256" key="24">
    <source>
        <dbReference type="ARBA" id="ARBA00036634"/>
    </source>
</evidence>
<reference evidence="30" key="1">
    <citation type="submission" date="2025-08" db="UniProtKB">
        <authorList>
            <consortium name="Ensembl"/>
        </authorList>
    </citation>
    <scope>IDENTIFICATION</scope>
</reference>
<feature type="compositionally biased region" description="Low complexity" evidence="27">
    <location>
        <begin position="1227"/>
        <end position="1237"/>
    </location>
</feature>
<keyword evidence="8" id="KW-0109">Calcium transport</keyword>
<keyword evidence="6" id="KW-0723">Serine/threonine-protein kinase</keyword>
<evidence type="ECO:0000256" key="25">
    <source>
        <dbReference type="ARBA" id="ARBA00047899"/>
    </source>
</evidence>
<dbReference type="Gene3D" id="3.20.200.10">
    <property type="entry name" value="MHCK/EF2 kinase"/>
    <property type="match status" value="1"/>
</dbReference>
<keyword evidence="16 28" id="KW-1133">Transmembrane helix</keyword>
<evidence type="ECO:0000256" key="19">
    <source>
        <dbReference type="ARBA" id="ARBA00023242"/>
    </source>
</evidence>
<feature type="transmembrane region" description="Helical" evidence="28">
    <location>
        <begin position="1008"/>
        <end position="1027"/>
    </location>
</feature>
<dbReference type="GO" id="GO:0004674">
    <property type="term" value="F:protein serine/threonine kinase activity"/>
    <property type="evidence" value="ECO:0007669"/>
    <property type="project" value="UniProtKB-KW"/>
</dbReference>
<dbReference type="GO" id="GO:0051262">
    <property type="term" value="P:protein tetramerization"/>
    <property type="evidence" value="ECO:0007669"/>
    <property type="project" value="InterPro"/>
</dbReference>
<dbReference type="EC" id="2.7.11.1" evidence="3"/>
<organism evidence="30 31">
    <name type="scientific">Dicentrarchus labrax</name>
    <name type="common">European seabass</name>
    <name type="synonym">Morone labrax</name>
    <dbReference type="NCBI Taxonomy" id="13489"/>
    <lineage>
        <taxon>Eukaryota</taxon>
        <taxon>Metazoa</taxon>
        <taxon>Chordata</taxon>
        <taxon>Craniata</taxon>
        <taxon>Vertebrata</taxon>
        <taxon>Euteleostomi</taxon>
        <taxon>Actinopterygii</taxon>
        <taxon>Neopterygii</taxon>
        <taxon>Teleostei</taxon>
        <taxon>Neoteleostei</taxon>
        <taxon>Acanthomorphata</taxon>
        <taxon>Eupercaria</taxon>
        <taxon>Moronidae</taxon>
        <taxon>Dicentrarchus</taxon>
    </lineage>
</organism>
<gene>
    <name evidence="30" type="primary">trpm6</name>
</gene>
<dbReference type="Pfam" id="PF02816">
    <property type="entry name" value="Alpha_kinase"/>
    <property type="match status" value="1"/>
</dbReference>
<keyword evidence="13" id="KW-0418">Kinase</keyword>
<feature type="compositionally biased region" description="Low complexity" evidence="27">
    <location>
        <begin position="1257"/>
        <end position="1272"/>
    </location>
</feature>
<evidence type="ECO:0000256" key="15">
    <source>
        <dbReference type="ARBA" id="ARBA00022837"/>
    </source>
</evidence>
<evidence type="ECO:0000313" key="31">
    <source>
        <dbReference type="Proteomes" id="UP000694389"/>
    </source>
</evidence>
<evidence type="ECO:0000256" key="4">
    <source>
        <dbReference type="ARBA" id="ARBA00022448"/>
    </source>
</evidence>
<keyword evidence="4" id="KW-0813">Transport</keyword>
<comment type="subcellular location">
    <subcellularLocation>
        <location evidence="2">Cell membrane</location>
        <topology evidence="2">Multi-pass membrane protein</topology>
    </subcellularLocation>
    <subcellularLocation>
        <location evidence="1">Nucleus</location>
    </subcellularLocation>
</comment>
<sequence length="1664" mass="188210">SHPPISLHPAPGQDVEEDWSIELHTKASPTDAYGTIDFQDTATRFVRVAVDSKPEVLLQLMLREWQMERPKLLLTVQGGSENFTLPPKIKQAFSKGLMTAALSTGAWILTDGINTGVSKYVGEAVKTFGGHDLRKRNTVGITPWGVIDNNTDLIGRDVFRHYQPLGNPLSKRACLNGFHSHFLLVDDGTLGKHGCQQGLRKKLEKHIRLQKIHPRLNQGVPVVCVVVEGGPAIVSTVLDYVSTVPPVPVFVFEGSGRAADLLAFLHKHVTDLTYIFTREEASQLYDVLQQCMDHRQSITIFDSESEDQMAPDAAILTTTLKGTKASPAEQLSMALAWDRADIAQKDVLVYRQHWQVGSLEQAMLDALVMDRVSFVKLLIDNGMTMNRFLTVDRLEELYNTPQGQTGRFLHHLVEDAKQTSLPIGHRLSLIDMGLVIEYLIGEAYRSTYTRKLFRTAYSRLHRRGLMPNSSRVRSLQDLQFFRTAQPYKHKEQDESPGSSRVVEPAAGHQPGLGDATLLAPFNFNDLFVWAVLHQRQQMALFLWQHGEEALARATVACKLYRSMAFEARQSSMDDNIAERLKTYSLEFGQLAVDMLDCAFRQNEQMAMKLLTSEMEAWSHFTCLQMAVSSCHRPFVSHSCTQTLLTDLWTGPLNMRKNSFLKIILSLLLPPAILLLEFKSKAEMCHVPQSHEAMLFGLDAVKSGSQDAERGLSFHEKCLGPVSDTVSSVTVHCLSWITRLYEFYTAPVVKFWFHTMSYLAFLMLFSYVVLVKMGDKPSVQEWLVIAYILSTAVEKTREVLMSEPRKLSQKLKIWFSEYWNISDFIAILLFLAGLVMRWHADPFQTAGRISYCLDIIFWFVRVMDLLAVNQHAGPYLTMITKMTSNMFFIVVMMAIVLLSFGVSRKAILSPNEDPSWSLARDAVFQPYWMIYGEVYAAEIDVCDDGIPCPPASFLTPFLQAVYMFFQYIIMVNILIAFFNNIYFDMASTSNKLWKYNRYRYIMTYQDRPWLPPPLILLSHMTLGLRAIYRRCSGGAEREERCSGLKLFLGHEDCKKLHEFEEKCVEAYFHEKSEGLHGSHINRIRATAERAEEMCMMVGEVSEKVNFIQDSLSELDGQLGQLQDLSALAVDTLTLLSASDSLHQEETRLAQCRPITASRHMLPHSWTPPHRSGADCDVLNMRRVMAKSCKSTPPSLLKGYTQKAKEEDEEEEEAEEKEGDEERSQEQLSNINISRSSSNAVLLSDPRDVSEGLVNPAFSQDDSLPSPRSRPSSQWVKPVKSPRWACLSRDRPYGHCRSLSSSVENMTFSGAPLSPMRGSFSSLNEAMNKESLAAMERNNLMRLAHTIPFTPVSILGGEEVSIYSLEEVPSEADSESSTVSSWSSRGLSAMLQPLSSEEGSLDGGLRQGLRVLCTWAEQDVLRPGLVYVVKAFRPEVVRAWQRYFHGSTALQLCLREIQQQRAAQRMMEVFNQIKPEDMHYSPRFLDVSLVLWHSNGQYLTIERNMCGDFRKYNNNTGEEIPPCCSLEEMLLAFSHWTYEYSRRELLVLDIQGVGEALTDPTVIMADDQSRGEMLFGPDNLGDVAIKGFLQKHSCGACCRRLGLTDTVVLIFQRCVVFPLPLLVSSPRFLQQIKPNYSCRMRGLPPRPVSILFLVVMTVLLERHVAD</sequence>
<evidence type="ECO:0000256" key="1">
    <source>
        <dbReference type="ARBA" id="ARBA00004123"/>
    </source>
</evidence>
<evidence type="ECO:0000256" key="27">
    <source>
        <dbReference type="SAM" id="MobiDB-lite"/>
    </source>
</evidence>
<dbReference type="InterPro" id="IPR041491">
    <property type="entry name" value="TRPM_SLOG"/>
</dbReference>
<evidence type="ECO:0000256" key="20">
    <source>
        <dbReference type="ARBA" id="ARBA00023303"/>
    </source>
</evidence>
<keyword evidence="11 28" id="KW-0812">Transmembrane</keyword>
<dbReference type="GeneTree" id="ENSGT00940000158164"/>
<feature type="region of interest" description="Disordered" evidence="27">
    <location>
        <begin position="486"/>
        <end position="506"/>
    </location>
</feature>
<comment type="catalytic activity">
    <reaction evidence="22">
        <text>Mg(2+)(in) = Mg(2+)(out)</text>
        <dbReference type="Rhea" id="RHEA:29827"/>
        <dbReference type="ChEBI" id="CHEBI:18420"/>
    </reaction>
</comment>
<keyword evidence="5" id="KW-1003">Cell membrane</keyword>
<dbReference type="PANTHER" id="PTHR13800:SF15">
    <property type="entry name" value="TRANSIENT RECEPTOR POTENTIAL CATION CHANNEL SUBFAMILY M MEMBER 6"/>
    <property type="match status" value="1"/>
</dbReference>
<keyword evidence="18 28" id="KW-0472">Membrane</keyword>
<keyword evidence="14" id="KW-0862">Zinc</keyword>
<dbReference type="InterPro" id="IPR057366">
    <property type="entry name" value="TRPM-like"/>
</dbReference>
<evidence type="ECO:0000256" key="23">
    <source>
        <dbReference type="ARBA" id="ARBA00034634"/>
    </source>
</evidence>
<feature type="compositionally biased region" description="Acidic residues" evidence="27">
    <location>
        <begin position="1205"/>
        <end position="1217"/>
    </location>
</feature>
<accession>A0A8C4DS07</accession>
<evidence type="ECO:0000256" key="21">
    <source>
        <dbReference type="ARBA" id="ARBA00025760"/>
    </source>
</evidence>
<feature type="transmembrane region" description="Helical" evidence="28">
    <location>
        <begin position="820"/>
        <end position="839"/>
    </location>
</feature>
<dbReference type="Proteomes" id="UP000694389">
    <property type="component" value="Unassembled WGS sequence"/>
</dbReference>
<feature type="region of interest" description="Disordered" evidence="27">
    <location>
        <begin position="1188"/>
        <end position="1237"/>
    </location>
</feature>
<protein>
    <recommendedName>
        <fullName evidence="3">non-specific serine/threonine protein kinase</fullName>
        <ecNumber evidence="3">2.7.11.1</ecNumber>
    </recommendedName>
</protein>
<keyword evidence="12" id="KW-0479">Metal-binding</keyword>
<comment type="similarity">
    <text evidence="21">In the C-terminal section; belongs to the protein kinase superfamily. Alpha-type protein kinase family. ALPK subfamily.</text>
</comment>
<comment type="catalytic activity">
    <reaction evidence="23">
        <text>Zn(2+)(in) = Zn(2+)(out)</text>
        <dbReference type="Rhea" id="RHEA:29351"/>
        <dbReference type="ChEBI" id="CHEBI:29105"/>
    </reaction>
</comment>
<name>A0A8C4DS07_DICLA</name>
<evidence type="ECO:0000256" key="14">
    <source>
        <dbReference type="ARBA" id="ARBA00022833"/>
    </source>
</evidence>
<comment type="catalytic activity">
    <reaction evidence="26">
        <text>L-seryl-[protein] + ATP = O-phospho-L-seryl-[protein] + ADP + H(+)</text>
        <dbReference type="Rhea" id="RHEA:17989"/>
        <dbReference type="Rhea" id="RHEA-COMP:9863"/>
        <dbReference type="Rhea" id="RHEA-COMP:11604"/>
        <dbReference type="ChEBI" id="CHEBI:15378"/>
        <dbReference type="ChEBI" id="CHEBI:29999"/>
        <dbReference type="ChEBI" id="CHEBI:30616"/>
        <dbReference type="ChEBI" id="CHEBI:83421"/>
        <dbReference type="ChEBI" id="CHEBI:456216"/>
        <dbReference type="EC" id="2.7.11.1"/>
    </reaction>
</comment>
<keyword evidence="19" id="KW-0539">Nucleus</keyword>
<dbReference type="GO" id="GO:0046872">
    <property type="term" value="F:metal ion binding"/>
    <property type="evidence" value="ECO:0007669"/>
    <property type="project" value="UniProtKB-KW"/>
</dbReference>
<evidence type="ECO:0000256" key="28">
    <source>
        <dbReference type="SAM" id="Phobius"/>
    </source>
</evidence>
<dbReference type="GO" id="GO:0016324">
    <property type="term" value="C:apical plasma membrane"/>
    <property type="evidence" value="ECO:0007669"/>
    <property type="project" value="TreeGrafter"/>
</dbReference>
<evidence type="ECO:0000256" key="12">
    <source>
        <dbReference type="ARBA" id="ARBA00022723"/>
    </source>
</evidence>
<keyword evidence="10" id="KW-0808">Transferase</keyword>
<comment type="catalytic activity">
    <reaction evidence="24">
        <text>Ca(2+)(in) = Ca(2+)(out)</text>
        <dbReference type="Rhea" id="RHEA:29671"/>
        <dbReference type="ChEBI" id="CHEBI:29108"/>
    </reaction>
</comment>
<dbReference type="InterPro" id="IPR005821">
    <property type="entry name" value="Ion_trans_dom"/>
</dbReference>
<dbReference type="InterPro" id="IPR011009">
    <property type="entry name" value="Kinase-like_dom_sf"/>
</dbReference>
<dbReference type="GO" id="GO:0005524">
    <property type="term" value="F:ATP binding"/>
    <property type="evidence" value="ECO:0007669"/>
    <property type="project" value="InterPro"/>
</dbReference>
<dbReference type="Pfam" id="PF16519">
    <property type="entry name" value="TRPM_tetra"/>
    <property type="match status" value="1"/>
</dbReference>
<comment type="catalytic activity">
    <reaction evidence="25">
        <text>L-threonyl-[protein] + ATP = O-phospho-L-threonyl-[protein] + ADP + H(+)</text>
        <dbReference type="Rhea" id="RHEA:46608"/>
        <dbReference type="Rhea" id="RHEA-COMP:11060"/>
        <dbReference type="Rhea" id="RHEA-COMP:11605"/>
        <dbReference type="ChEBI" id="CHEBI:15378"/>
        <dbReference type="ChEBI" id="CHEBI:30013"/>
        <dbReference type="ChEBI" id="CHEBI:30616"/>
        <dbReference type="ChEBI" id="CHEBI:61977"/>
        <dbReference type="ChEBI" id="CHEBI:456216"/>
        <dbReference type="EC" id="2.7.11.1"/>
    </reaction>
</comment>
<evidence type="ECO:0000256" key="18">
    <source>
        <dbReference type="ARBA" id="ARBA00023136"/>
    </source>
</evidence>
<dbReference type="GO" id="GO:0005262">
    <property type="term" value="F:calcium channel activity"/>
    <property type="evidence" value="ECO:0007669"/>
    <property type="project" value="UniProtKB-KW"/>
</dbReference>
<evidence type="ECO:0000256" key="11">
    <source>
        <dbReference type="ARBA" id="ARBA00022692"/>
    </source>
</evidence>
<evidence type="ECO:0000256" key="10">
    <source>
        <dbReference type="ARBA" id="ARBA00022679"/>
    </source>
</evidence>
<evidence type="ECO:0000313" key="30">
    <source>
        <dbReference type="Ensembl" id="ENSDLAP00005008195.1"/>
    </source>
</evidence>
<evidence type="ECO:0000256" key="3">
    <source>
        <dbReference type="ARBA" id="ARBA00012513"/>
    </source>
</evidence>
<evidence type="ECO:0000256" key="9">
    <source>
        <dbReference type="ARBA" id="ARBA00022673"/>
    </source>
</evidence>
<dbReference type="InterPro" id="IPR004166">
    <property type="entry name" value="a-kinase_dom"/>
</dbReference>
<dbReference type="InterPro" id="IPR032415">
    <property type="entry name" value="TRPM_tetra"/>
</dbReference>
<evidence type="ECO:0000256" key="13">
    <source>
        <dbReference type="ARBA" id="ARBA00022777"/>
    </source>
</evidence>
<dbReference type="InterPro" id="IPR050927">
    <property type="entry name" value="TRPM"/>
</dbReference>
<reference evidence="30" key="2">
    <citation type="submission" date="2025-09" db="UniProtKB">
        <authorList>
            <consortium name="Ensembl"/>
        </authorList>
    </citation>
    <scope>IDENTIFICATION</scope>
</reference>
<dbReference type="Gene3D" id="3.30.200.20">
    <property type="entry name" value="Phosphorylase Kinase, domain 1"/>
    <property type="match status" value="1"/>
</dbReference>
<proteinExistence type="inferred from homology"/>
<dbReference type="Pfam" id="PF25508">
    <property type="entry name" value="TRPM2"/>
    <property type="match status" value="2"/>
</dbReference>
<keyword evidence="17" id="KW-0406">Ion transport</keyword>
<evidence type="ECO:0000256" key="2">
    <source>
        <dbReference type="ARBA" id="ARBA00004651"/>
    </source>
</evidence>
<keyword evidence="9" id="KW-0107">Calcium channel</keyword>
<dbReference type="PANTHER" id="PTHR13800">
    <property type="entry name" value="TRANSIENT RECEPTOR POTENTIAL CATION CHANNEL, SUBFAMILY M, MEMBER 6"/>
    <property type="match status" value="1"/>
</dbReference>
<feature type="region of interest" description="Disordered" evidence="27">
    <location>
        <begin position="1250"/>
        <end position="1274"/>
    </location>
</feature>
<dbReference type="Gene3D" id="1.20.5.1010">
    <property type="entry name" value="TRPM, tetramerisation domain"/>
    <property type="match status" value="1"/>
</dbReference>
<feature type="domain" description="Alpha-type protein kinase" evidence="29">
    <location>
        <begin position="1372"/>
        <end position="1604"/>
    </location>
</feature>
<keyword evidence="20" id="KW-0407">Ion channel</keyword>
<dbReference type="Pfam" id="PF18139">
    <property type="entry name" value="LSDAT_euk"/>
    <property type="match status" value="1"/>
</dbReference>
<keyword evidence="31" id="KW-1185">Reference proteome</keyword>
<dbReference type="SUPFAM" id="SSF56112">
    <property type="entry name" value="Protein kinase-like (PK-like)"/>
    <property type="match status" value="1"/>
</dbReference>
<keyword evidence="15" id="KW-0106">Calcium</keyword>
<dbReference type="InterPro" id="IPR037162">
    <property type="entry name" value="TRPM_tetra_sf"/>
</dbReference>
<evidence type="ECO:0000256" key="6">
    <source>
        <dbReference type="ARBA" id="ARBA00022527"/>
    </source>
</evidence>
<evidence type="ECO:0000256" key="8">
    <source>
        <dbReference type="ARBA" id="ARBA00022568"/>
    </source>
</evidence>
<evidence type="ECO:0000256" key="5">
    <source>
        <dbReference type="ARBA" id="ARBA00022475"/>
    </source>
</evidence>
<dbReference type="GO" id="GO:0005634">
    <property type="term" value="C:nucleus"/>
    <property type="evidence" value="ECO:0007669"/>
    <property type="project" value="UniProtKB-SubCell"/>
</dbReference>